<evidence type="ECO:0000313" key="2">
    <source>
        <dbReference type="Proteomes" id="UP000515162"/>
    </source>
</evidence>
<dbReference type="SUPFAM" id="SSF56784">
    <property type="entry name" value="HAD-like"/>
    <property type="match status" value="1"/>
</dbReference>
<dbReference type="InterPro" id="IPR023198">
    <property type="entry name" value="PGP-like_dom2"/>
</dbReference>
<dbReference type="InterPro" id="IPR006439">
    <property type="entry name" value="HAD-SF_hydro_IA"/>
</dbReference>
<dbReference type="GO" id="GO:0016791">
    <property type="term" value="F:phosphatase activity"/>
    <property type="evidence" value="ECO:0007669"/>
    <property type="project" value="InterPro"/>
</dbReference>
<keyword evidence="1" id="KW-0378">Hydrolase</keyword>
<dbReference type="GeneID" id="117150740"/>
<reference evidence="3" key="1">
    <citation type="submission" date="2025-08" db="UniProtKB">
        <authorList>
            <consortium name="RefSeq"/>
        </authorList>
    </citation>
    <scope>IDENTIFICATION</scope>
    <source>
        <strain evidence="3">Mau12</strain>
        <tissue evidence="3">Whole Body</tissue>
    </source>
</reference>
<organism evidence="2 3">
    <name type="scientific">Drosophila mauritiana</name>
    <name type="common">Fruit fly</name>
    <dbReference type="NCBI Taxonomy" id="7226"/>
    <lineage>
        <taxon>Eukaryota</taxon>
        <taxon>Metazoa</taxon>
        <taxon>Ecdysozoa</taxon>
        <taxon>Arthropoda</taxon>
        <taxon>Hexapoda</taxon>
        <taxon>Insecta</taxon>
        <taxon>Pterygota</taxon>
        <taxon>Neoptera</taxon>
        <taxon>Endopterygota</taxon>
        <taxon>Diptera</taxon>
        <taxon>Brachycera</taxon>
        <taxon>Muscomorpha</taxon>
        <taxon>Ephydroidea</taxon>
        <taxon>Drosophilidae</taxon>
        <taxon>Drosophila</taxon>
        <taxon>Sophophora</taxon>
    </lineage>
</organism>
<dbReference type="SFLD" id="SFLDG01135">
    <property type="entry name" value="C1.5.6:_HAD__Beta-PGM__Phospha"/>
    <property type="match status" value="1"/>
</dbReference>
<dbReference type="Gene3D" id="3.40.50.1000">
    <property type="entry name" value="HAD superfamily/HAD-like"/>
    <property type="match status" value="1"/>
</dbReference>
<dbReference type="InterPro" id="IPR036412">
    <property type="entry name" value="HAD-like_sf"/>
</dbReference>
<dbReference type="CDD" id="cd07529">
    <property type="entry name" value="HAD_AtGPP-like"/>
    <property type="match status" value="1"/>
</dbReference>
<evidence type="ECO:0000313" key="3">
    <source>
        <dbReference type="RefSeq" id="XP_033173665.1"/>
    </source>
</evidence>
<name>A0A6P8KTE4_DROMA</name>
<sequence>MPSKKCYCPVTHVIFDCDGTLIDSEGIYLKTVQDLLAKYGKTYTKADQTNHMGMAVGTFCQHIVKDLKLPLSPAEFQKEFEAAVDKSMGRVALLPGVRDLILHLHEYRIPFCIATSSFRQLFKVKAESFKDIFLAFHHVVCGDDPELGPGRGKPNPDIYLLAASRFNPPADPKKCLIFEDAPVGLIGGKAAGSQVIFIPPDHVSKQQKKGATMVLKSMTDFKPELFGLPPFDTCSKFEFG</sequence>
<dbReference type="InterPro" id="IPR045228">
    <property type="entry name" value="Gpp1/Gpp2-like"/>
</dbReference>
<dbReference type="RefSeq" id="XP_033173665.1">
    <property type="nucleotide sequence ID" value="XM_033317774.1"/>
</dbReference>
<dbReference type="PANTHER" id="PTHR18901:SF38">
    <property type="entry name" value="PSEUDOURIDINE-5'-PHOSPHATASE"/>
    <property type="match status" value="1"/>
</dbReference>
<dbReference type="NCBIfam" id="TIGR01509">
    <property type="entry name" value="HAD-SF-IA-v3"/>
    <property type="match status" value="1"/>
</dbReference>
<dbReference type="SFLD" id="SFLDS00003">
    <property type="entry name" value="Haloacid_Dehalogenase"/>
    <property type="match status" value="1"/>
</dbReference>
<accession>A0A6P8KTE4</accession>
<dbReference type="AlphaFoldDB" id="A0A6P8KTE4"/>
<dbReference type="Pfam" id="PF00702">
    <property type="entry name" value="Hydrolase"/>
    <property type="match status" value="1"/>
</dbReference>
<gene>
    <name evidence="3" type="primary">LOC117150740</name>
</gene>
<proteinExistence type="predicted"/>
<protein>
    <submittedName>
        <fullName evidence="3">Pseudouridine-5'-phosphatase</fullName>
    </submittedName>
</protein>
<evidence type="ECO:0000256" key="1">
    <source>
        <dbReference type="ARBA" id="ARBA00022801"/>
    </source>
</evidence>
<keyword evidence="2" id="KW-1185">Reference proteome</keyword>
<dbReference type="InterPro" id="IPR023214">
    <property type="entry name" value="HAD_sf"/>
</dbReference>
<dbReference type="Gene3D" id="1.10.150.240">
    <property type="entry name" value="Putative phosphatase, domain 2"/>
    <property type="match status" value="1"/>
</dbReference>
<dbReference type="Proteomes" id="UP000515162">
    <property type="component" value="Chromosome 2L"/>
</dbReference>
<dbReference type="SFLD" id="SFLDG01129">
    <property type="entry name" value="C1.5:_HAD__Beta-PGM__Phosphata"/>
    <property type="match status" value="1"/>
</dbReference>
<dbReference type="FunFam" id="3.40.50.1000:FF:000055">
    <property type="entry name" value="Haloacid dehalogenase-like hydrolase family protein"/>
    <property type="match status" value="1"/>
</dbReference>
<dbReference type="PANTHER" id="PTHR18901">
    <property type="entry name" value="2-DEOXYGLUCOSE-6-PHOSPHATE PHOSPHATASE 2"/>
    <property type="match status" value="1"/>
</dbReference>